<evidence type="ECO:0000313" key="3">
    <source>
        <dbReference type="Proteomes" id="UP000887565"/>
    </source>
</evidence>
<evidence type="ECO:0000313" key="4">
    <source>
        <dbReference type="WBParaSite" id="nRc.2.0.1.t11400-RA"/>
    </source>
</evidence>
<sequence>MSEYSNLSLLEPVKMTSPTSKIIPAPIFTVPSTTNSIDVPISKLKIKNVTVFNDRAEIVRGMHLVTAPGFNTVLLTHVSKSIDSNSIRIEGQGAAEINDYKFIEKNALKEKYQNLEQERKRQEKTLERLSIQKRMVDGIANRDKKHIYLTTTNKKMNIYNNNTEKQLLQQMLITNKNSPHPDFDAHIVAALDNDNFDFKDPENQLEDDFILKANAPSSSDEKMTCPWRISAFLHPPIRHQCPLKKGGFRLFHPPIRERICGFRIRHPYPHPPIRPYPSSASGCGFRRLTYKFRKQLERLKEGHKLKPRAEDIRKEDSNLPPGVTMLNNPKQSKLCSQRYGTIDPQGWSTYWDSRFTEMVGLLE</sequence>
<reference evidence="4" key="1">
    <citation type="submission" date="2022-11" db="UniProtKB">
        <authorList>
            <consortium name="WormBaseParasite"/>
        </authorList>
    </citation>
    <scope>IDENTIFICATION</scope>
</reference>
<evidence type="ECO:0000259" key="2">
    <source>
        <dbReference type="Pfam" id="PF13600"/>
    </source>
</evidence>
<feature type="domain" description="DUF4140" evidence="2">
    <location>
        <begin position="49"/>
        <end position="134"/>
    </location>
</feature>
<keyword evidence="1" id="KW-0175">Coiled coil</keyword>
<keyword evidence="3" id="KW-1185">Reference proteome</keyword>
<dbReference type="Proteomes" id="UP000887565">
    <property type="component" value="Unplaced"/>
</dbReference>
<dbReference type="WBParaSite" id="nRc.2.0.1.t11400-RA">
    <property type="protein sequence ID" value="nRc.2.0.1.t11400-RA"/>
    <property type="gene ID" value="nRc.2.0.1.g11400"/>
</dbReference>
<dbReference type="InterPro" id="IPR011935">
    <property type="entry name" value="CHP02231"/>
</dbReference>
<protein>
    <submittedName>
        <fullName evidence="4">DUF4140 domain-containing protein</fullName>
    </submittedName>
</protein>
<dbReference type="Pfam" id="PF13600">
    <property type="entry name" value="DUF4140"/>
    <property type="match status" value="1"/>
</dbReference>
<dbReference type="PANTHER" id="PTHR31005">
    <property type="entry name" value="DUF4139 DOMAIN-CONTAINING PROTEIN"/>
    <property type="match status" value="1"/>
</dbReference>
<feature type="coiled-coil region" evidence="1">
    <location>
        <begin position="105"/>
        <end position="132"/>
    </location>
</feature>
<dbReference type="PANTHER" id="PTHR31005:SF8">
    <property type="entry name" value="DUF4139 DOMAIN-CONTAINING PROTEIN"/>
    <property type="match status" value="1"/>
</dbReference>
<accession>A0A915IB50</accession>
<organism evidence="3 4">
    <name type="scientific">Romanomermis culicivorax</name>
    <name type="common">Nematode worm</name>
    <dbReference type="NCBI Taxonomy" id="13658"/>
    <lineage>
        <taxon>Eukaryota</taxon>
        <taxon>Metazoa</taxon>
        <taxon>Ecdysozoa</taxon>
        <taxon>Nematoda</taxon>
        <taxon>Enoplea</taxon>
        <taxon>Dorylaimia</taxon>
        <taxon>Mermithida</taxon>
        <taxon>Mermithoidea</taxon>
        <taxon>Mermithidae</taxon>
        <taxon>Romanomermis</taxon>
    </lineage>
</organism>
<name>A0A915IB50_ROMCU</name>
<dbReference type="AlphaFoldDB" id="A0A915IB50"/>
<dbReference type="InterPro" id="IPR025554">
    <property type="entry name" value="DUF4140"/>
</dbReference>
<evidence type="ECO:0000256" key="1">
    <source>
        <dbReference type="SAM" id="Coils"/>
    </source>
</evidence>
<proteinExistence type="predicted"/>